<evidence type="ECO:0000256" key="2">
    <source>
        <dbReference type="ARBA" id="ARBA00022679"/>
    </source>
</evidence>
<dbReference type="EMBL" id="CP001684">
    <property type="protein sequence ID" value="ACV21463.1"/>
    <property type="molecule type" value="Genomic_DNA"/>
</dbReference>
<evidence type="ECO:0000313" key="8">
    <source>
        <dbReference type="Proteomes" id="UP000002026"/>
    </source>
</evidence>
<dbReference type="SUPFAM" id="SSF56112">
    <property type="entry name" value="Protein kinase-like (PK-like)"/>
    <property type="match status" value="1"/>
</dbReference>
<evidence type="ECO:0000313" key="7">
    <source>
        <dbReference type="EMBL" id="ACV21463.1"/>
    </source>
</evidence>
<name>C7N2F7_SLAHD</name>
<evidence type="ECO:0000256" key="5">
    <source>
        <dbReference type="ARBA" id="ARBA00022840"/>
    </source>
</evidence>
<dbReference type="GO" id="GO:0004674">
    <property type="term" value="F:protein serine/threonine kinase activity"/>
    <property type="evidence" value="ECO:0007669"/>
    <property type="project" value="UniProtKB-KW"/>
</dbReference>
<dbReference type="STRING" id="471855.Shel_04020"/>
<dbReference type="PROSITE" id="PS50011">
    <property type="entry name" value="PROTEIN_KINASE_DOM"/>
    <property type="match status" value="1"/>
</dbReference>
<organism evidence="7 8">
    <name type="scientific">Slackia heliotrinireducens (strain ATCC 29202 / DSM 20476 / NCTC 11029 / RHS 1)</name>
    <name type="common">Peptococcus heliotrinreducens</name>
    <dbReference type="NCBI Taxonomy" id="471855"/>
    <lineage>
        <taxon>Bacteria</taxon>
        <taxon>Bacillati</taxon>
        <taxon>Actinomycetota</taxon>
        <taxon>Coriobacteriia</taxon>
        <taxon>Eggerthellales</taxon>
        <taxon>Eggerthellaceae</taxon>
        <taxon>Slackia</taxon>
    </lineage>
</organism>
<keyword evidence="2" id="KW-0808">Transferase</keyword>
<dbReference type="InterPro" id="IPR000719">
    <property type="entry name" value="Prot_kinase_dom"/>
</dbReference>
<dbReference type="Pfam" id="PF00069">
    <property type="entry name" value="Pkinase"/>
    <property type="match status" value="1"/>
</dbReference>
<protein>
    <submittedName>
        <fullName evidence="7">Protein kinase family protein</fullName>
    </submittedName>
</protein>
<dbReference type="Proteomes" id="UP000002026">
    <property type="component" value="Chromosome"/>
</dbReference>
<evidence type="ECO:0000256" key="1">
    <source>
        <dbReference type="ARBA" id="ARBA00022527"/>
    </source>
</evidence>
<accession>C7N2F7</accession>
<reference evidence="7 8" key="1">
    <citation type="journal article" date="2009" name="Stand. Genomic Sci.">
        <title>Complete genome sequence of Slackia heliotrinireducens type strain (RHS 1).</title>
        <authorList>
            <person name="Pukall R."/>
            <person name="Lapidus A."/>
            <person name="Nolan M."/>
            <person name="Copeland A."/>
            <person name="Glavina Del Rio T."/>
            <person name="Lucas S."/>
            <person name="Chen F."/>
            <person name="Tice H."/>
            <person name="Cheng J.F."/>
            <person name="Chertkov O."/>
            <person name="Bruce D."/>
            <person name="Goodwin L."/>
            <person name="Kuske C."/>
            <person name="Brettin T."/>
            <person name="Detter J.C."/>
            <person name="Han C."/>
            <person name="Pitluck S."/>
            <person name="Pati A."/>
            <person name="Mavrommatis K."/>
            <person name="Ivanova N."/>
            <person name="Ovchinnikova G."/>
            <person name="Chen A."/>
            <person name="Palaniappan K."/>
            <person name="Schneider S."/>
            <person name="Rohde M."/>
            <person name="Chain P."/>
            <person name="D'haeseleer P."/>
            <person name="Goker M."/>
            <person name="Bristow J."/>
            <person name="Eisen J.A."/>
            <person name="Markowitz V."/>
            <person name="Kyrpides N.C."/>
            <person name="Klenk H.P."/>
            <person name="Hugenholtz P."/>
        </authorList>
    </citation>
    <scope>NUCLEOTIDE SEQUENCE [LARGE SCALE GENOMIC DNA]</scope>
    <source>
        <strain evidence="8">ATCC 29202 / DSM 20476 / NCTC 11029 / RHS 1</strain>
    </source>
</reference>
<dbReference type="SMART" id="SM00220">
    <property type="entry name" value="S_TKc"/>
    <property type="match status" value="1"/>
</dbReference>
<dbReference type="eggNOG" id="COG4248">
    <property type="taxonomic scope" value="Bacteria"/>
</dbReference>
<evidence type="ECO:0000256" key="4">
    <source>
        <dbReference type="ARBA" id="ARBA00022777"/>
    </source>
</evidence>
<dbReference type="InterPro" id="IPR011009">
    <property type="entry name" value="Kinase-like_dom_sf"/>
</dbReference>
<dbReference type="PANTHER" id="PTHR24345">
    <property type="entry name" value="SERINE/THREONINE-PROTEIN KINASE PLK"/>
    <property type="match status" value="1"/>
</dbReference>
<evidence type="ECO:0000259" key="6">
    <source>
        <dbReference type="PROSITE" id="PS50011"/>
    </source>
</evidence>
<dbReference type="GO" id="GO:0005524">
    <property type="term" value="F:ATP binding"/>
    <property type="evidence" value="ECO:0007669"/>
    <property type="project" value="UniProtKB-KW"/>
</dbReference>
<dbReference type="Gene3D" id="1.10.510.10">
    <property type="entry name" value="Transferase(Phosphotransferase) domain 1"/>
    <property type="match status" value="1"/>
</dbReference>
<keyword evidence="5" id="KW-0067">ATP-binding</keyword>
<dbReference type="AlphaFoldDB" id="C7N2F7"/>
<dbReference type="RefSeq" id="WP_012797570.1">
    <property type="nucleotide sequence ID" value="NC_013165.1"/>
</dbReference>
<keyword evidence="8" id="KW-1185">Reference proteome</keyword>
<keyword evidence="4 7" id="KW-0418">Kinase</keyword>
<dbReference type="HOGENOM" id="CLU_586510_0_0_11"/>
<keyword evidence="1" id="KW-0723">Serine/threonine-protein kinase</keyword>
<dbReference type="KEGG" id="shi:Shel_04020"/>
<sequence length="431" mass="47931">MPQFKPGDVVQTVTGMPVTVKKYLAAGGQGEVYIADFNGEDKALKWYKRNVLPNPDKFYTNLKNNAAKGAPDPSFLWPITVTEREYGSFGYVMDLRDPEYHELTEFLVADVKFVSFKAAVEACIRIASAFRILHNNGMCYQDMNDGNFFINPKTGKVLICDNDNAAPNLSDTFILGTPGYMAPEVVLGQAQPSTSTDRFSLAVVLYMILCNEHPLEGRRWTKACLTPADERKLYGSMPLFVYDPDNDDNRPVPGVHNNEIMRWKFMPSYVQDAFIKALSQDALKNPGKRMRELDWLKVLVRFQGDIVSCPSCGGEVFVTDASDTPCDTCQQMLQVTHTLKLLDYSVTAARKTRVYRCQIDPSCNADSALDQVVRVVSRKDKPGVLGLMNATDNVILGITPSGKVNQVKPGDVVPLKAGIRLQVYDAEIGIQ</sequence>
<proteinExistence type="predicted"/>
<feature type="domain" description="Protein kinase" evidence="6">
    <location>
        <begin position="18"/>
        <end position="302"/>
    </location>
</feature>
<dbReference type="PANTHER" id="PTHR24345:SF0">
    <property type="entry name" value="CELL CYCLE SERINE_THREONINE-PROTEIN KINASE CDC5_MSD2"/>
    <property type="match status" value="1"/>
</dbReference>
<keyword evidence="3" id="KW-0547">Nucleotide-binding</keyword>
<gene>
    <name evidence="7" type="ordered locus">Shel_04020</name>
</gene>
<evidence type="ECO:0000256" key="3">
    <source>
        <dbReference type="ARBA" id="ARBA00022741"/>
    </source>
</evidence>